<name>A0AAW0MZV7_9GOBI</name>
<dbReference type="InterPro" id="IPR005037">
    <property type="entry name" value="PRP38"/>
</dbReference>
<comment type="caution">
    <text evidence="9">The sequence shown here is derived from an EMBL/GenBank/DDBJ whole genome shotgun (WGS) entry which is preliminary data.</text>
</comment>
<keyword evidence="8" id="KW-0812">Transmembrane</keyword>
<proteinExistence type="inferred from homology"/>
<keyword evidence="5" id="KW-0508">mRNA splicing</keyword>
<evidence type="ECO:0000256" key="8">
    <source>
        <dbReference type="SAM" id="Phobius"/>
    </source>
</evidence>
<evidence type="ECO:0000256" key="1">
    <source>
        <dbReference type="ARBA" id="ARBA00004123"/>
    </source>
</evidence>
<evidence type="ECO:0000256" key="7">
    <source>
        <dbReference type="SAM" id="MobiDB-lite"/>
    </source>
</evidence>
<evidence type="ECO:0000256" key="6">
    <source>
        <dbReference type="ARBA" id="ARBA00023242"/>
    </source>
</evidence>
<keyword evidence="10" id="KW-1185">Reference proteome</keyword>
<keyword evidence="3" id="KW-0507">mRNA processing</keyword>
<evidence type="ECO:0000256" key="5">
    <source>
        <dbReference type="ARBA" id="ARBA00023187"/>
    </source>
</evidence>
<sequence>MRSAETRREQRRSSSKRENEGRTRASTQLNNLRRRERKRREEREKEREREERGREREKRRKRENERREKEREEKKDREHEKREEREREERKREEREEKEREESKRRERERREDRVVERIRRKRERKEKERRVRRVRKKKRRKRERERIKWLFSSLLCSVDSHKVSLRVHPDQCVFEKWNSMYLSCEDSTGLWTGNVSVLRNTNKETITRCGKDWGQVNESMCWVRGLSPKLDTGLYWCESSHGHYVTLNITVTERLEQNISTACPPSASTPSPPPANTTTSRSPLPSWMWPALGSGLGLVLGLVLVLLVLLVKRSRQRTAEQNGRQRKSPTASSVCHMIASDQSDEPKVLLRGVVSLRGRGQSEGVWSIWGDKYHMKELQFKACGLVELGPESLWSEGANIKHASSFPLKATATNLHRCGQFDRSIRLTTSVPAW</sequence>
<reference evidence="10" key="1">
    <citation type="submission" date="2024-04" db="EMBL/GenBank/DDBJ databases">
        <title>Salinicola lusitanus LLJ914,a marine bacterium isolated from the Okinawa Trough.</title>
        <authorList>
            <person name="Li J."/>
        </authorList>
    </citation>
    <scope>NUCLEOTIDE SEQUENCE [LARGE SCALE GENOMIC DNA]</scope>
</reference>
<evidence type="ECO:0000313" key="10">
    <source>
        <dbReference type="Proteomes" id="UP001460270"/>
    </source>
</evidence>
<organism evidence="9 10">
    <name type="scientific">Mugilogobius chulae</name>
    <name type="common">yellowstripe goby</name>
    <dbReference type="NCBI Taxonomy" id="88201"/>
    <lineage>
        <taxon>Eukaryota</taxon>
        <taxon>Metazoa</taxon>
        <taxon>Chordata</taxon>
        <taxon>Craniata</taxon>
        <taxon>Vertebrata</taxon>
        <taxon>Euteleostomi</taxon>
        <taxon>Actinopterygii</taxon>
        <taxon>Neopterygii</taxon>
        <taxon>Teleostei</taxon>
        <taxon>Neoteleostei</taxon>
        <taxon>Acanthomorphata</taxon>
        <taxon>Gobiaria</taxon>
        <taxon>Gobiiformes</taxon>
        <taxon>Gobioidei</taxon>
        <taxon>Gobiidae</taxon>
        <taxon>Gobionellinae</taxon>
        <taxon>Mugilogobius</taxon>
    </lineage>
</organism>
<keyword evidence="8" id="KW-0472">Membrane</keyword>
<dbReference type="GO" id="GO:0006397">
    <property type="term" value="P:mRNA processing"/>
    <property type="evidence" value="ECO:0007669"/>
    <property type="project" value="UniProtKB-KW"/>
</dbReference>
<gene>
    <name evidence="9" type="ORF">WMY93_028237</name>
</gene>
<dbReference type="GO" id="GO:0005681">
    <property type="term" value="C:spliceosomal complex"/>
    <property type="evidence" value="ECO:0007669"/>
    <property type="project" value="UniProtKB-KW"/>
</dbReference>
<comment type="similarity">
    <text evidence="2">Belongs to the PRP38 family.</text>
</comment>
<keyword evidence="8" id="KW-1133">Transmembrane helix</keyword>
<protein>
    <recommendedName>
        <fullName evidence="11">Ig-like domain-containing protein</fullName>
    </recommendedName>
</protein>
<evidence type="ECO:0000256" key="2">
    <source>
        <dbReference type="ARBA" id="ARBA00006164"/>
    </source>
</evidence>
<evidence type="ECO:0000256" key="4">
    <source>
        <dbReference type="ARBA" id="ARBA00022728"/>
    </source>
</evidence>
<keyword evidence="4" id="KW-0747">Spliceosome</keyword>
<evidence type="ECO:0000256" key="3">
    <source>
        <dbReference type="ARBA" id="ARBA00022664"/>
    </source>
</evidence>
<dbReference type="EMBL" id="JBBPFD010000021">
    <property type="protein sequence ID" value="KAK7882063.1"/>
    <property type="molecule type" value="Genomic_DNA"/>
</dbReference>
<feature type="compositionally biased region" description="Basic and acidic residues" evidence="7">
    <location>
        <begin position="39"/>
        <end position="87"/>
    </location>
</feature>
<feature type="region of interest" description="Disordered" evidence="7">
    <location>
        <begin position="1"/>
        <end position="87"/>
    </location>
</feature>
<evidence type="ECO:0000313" key="9">
    <source>
        <dbReference type="EMBL" id="KAK7882063.1"/>
    </source>
</evidence>
<dbReference type="GO" id="GO:0008380">
    <property type="term" value="P:RNA splicing"/>
    <property type="evidence" value="ECO:0007669"/>
    <property type="project" value="UniProtKB-KW"/>
</dbReference>
<evidence type="ECO:0008006" key="11">
    <source>
        <dbReference type="Google" id="ProtNLM"/>
    </source>
</evidence>
<comment type="subcellular location">
    <subcellularLocation>
        <location evidence="1">Nucleus</location>
    </subcellularLocation>
</comment>
<dbReference type="Proteomes" id="UP001460270">
    <property type="component" value="Unassembled WGS sequence"/>
</dbReference>
<feature type="region of interest" description="Disordered" evidence="7">
    <location>
        <begin position="262"/>
        <end position="284"/>
    </location>
</feature>
<feature type="compositionally biased region" description="Basic and acidic residues" evidence="7">
    <location>
        <begin position="1"/>
        <end position="23"/>
    </location>
</feature>
<feature type="transmembrane region" description="Helical" evidence="8">
    <location>
        <begin position="288"/>
        <end position="312"/>
    </location>
</feature>
<keyword evidence="6" id="KW-0539">Nucleus</keyword>
<accession>A0AAW0MZV7</accession>
<dbReference type="AlphaFoldDB" id="A0AAW0MZV7"/>
<dbReference type="PANTHER" id="PTHR23142">
    <property type="entry name" value="PRE-MRNA-SPLICING FACTOR 38A-RELATED"/>
    <property type="match status" value="1"/>
</dbReference>